<dbReference type="RefSeq" id="WP_217790156.1">
    <property type="nucleotide sequence ID" value="NZ_JAHSPG010000002.1"/>
</dbReference>
<dbReference type="PROSITE" id="PS00483">
    <property type="entry name" value="DIHYDROOROTASE_2"/>
    <property type="match status" value="1"/>
</dbReference>
<dbReference type="NCBIfam" id="NF006688">
    <property type="entry name" value="PRK09236.1"/>
    <property type="match status" value="1"/>
</dbReference>
<dbReference type="Pfam" id="PF01979">
    <property type="entry name" value="Amidohydro_1"/>
    <property type="match status" value="1"/>
</dbReference>
<keyword evidence="3" id="KW-1185">Reference proteome</keyword>
<gene>
    <name evidence="2" type="ORF">KTO63_05150</name>
</gene>
<sequence>MQKFLIKNITIVNDGKSLPGDVLINNGRIEKIGSNINTNGSVTEINGENKFLLPGVIDDQVHFREPGLTHKANIYTESKAAVAGGVTSFMEMPNTIPNALTQELLEEKYTIGANTSLANYSFFMGTGNDNSDEVLKTNDKRKDVCGIKIFMGSSTGNMLVDNYLTLDKIFSESEVLIATHCENERIIRENLERVKAENRPLTAADHPIIRDDINCFESSFAAVQLAKKHNNRLHILHISTAKELQLFTNMIPLKDKRITTEVCVHHLHFTSDDYARLGNLIKCNPAIKAPFNKEALWQAMLDDRLDIIATDHAPHTWAEKNEPYEKAHAGLPLVQHSLSLMLHYVKQGKISIEKVVEKMSHAVAECFQIENRGYIREGYFADLVIVDMNAPTTVNKSNILYKCGWSPLEDFTFPASITHTFVNGNLVYGNGVWDESNKGMRLRFDRD</sequence>
<dbReference type="PANTHER" id="PTHR43668:SF4">
    <property type="entry name" value="ALLANTOINASE"/>
    <property type="match status" value="1"/>
</dbReference>
<name>A0A9E2S7V9_9BACT</name>
<comment type="caution">
    <text evidence="2">The sequence shown here is derived from an EMBL/GenBank/DDBJ whole genome shotgun (WGS) entry which is preliminary data.</text>
</comment>
<reference evidence="2" key="1">
    <citation type="submission" date="2021-06" db="EMBL/GenBank/DDBJ databases">
        <authorList>
            <person name="Huq M.A."/>
        </authorList>
    </citation>
    <scope>NUCLEOTIDE SEQUENCE</scope>
    <source>
        <strain evidence="2">MAH-26</strain>
    </source>
</reference>
<dbReference type="InterPro" id="IPR002195">
    <property type="entry name" value="Dihydroorotase_CS"/>
</dbReference>
<dbReference type="GO" id="GO:0005737">
    <property type="term" value="C:cytoplasm"/>
    <property type="evidence" value="ECO:0007669"/>
    <property type="project" value="TreeGrafter"/>
</dbReference>
<accession>A0A9E2S7V9</accession>
<dbReference type="PANTHER" id="PTHR43668">
    <property type="entry name" value="ALLANTOINASE"/>
    <property type="match status" value="1"/>
</dbReference>
<evidence type="ECO:0000259" key="1">
    <source>
        <dbReference type="Pfam" id="PF01979"/>
    </source>
</evidence>
<dbReference type="CDD" id="cd01318">
    <property type="entry name" value="DHOase_IIb"/>
    <property type="match status" value="1"/>
</dbReference>
<dbReference type="NCBIfam" id="TIGR00857">
    <property type="entry name" value="pyrC_multi"/>
    <property type="match status" value="1"/>
</dbReference>
<evidence type="ECO:0000313" key="3">
    <source>
        <dbReference type="Proteomes" id="UP000812270"/>
    </source>
</evidence>
<protein>
    <submittedName>
        <fullName evidence="2">Dihydroorotase</fullName>
        <ecNumber evidence="2">3.5.2.3</ecNumber>
    </submittedName>
</protein>
<dbReference type="GO" id="GO:0006145">
    <property type="term" value="P:purine nucleobase catabolic process"/>
    <property type="evidence" value="ECO:0007669"/>
    <property type="project" value="TreeGrafter"/>
</dbReference>
<proteinExistence type="predicted"/>
<dbReference type="InterPro" id="IPR050138">
    <property type="entry name" value="DHOase/Allantoinase_Hydrolase"/>
</dbReference>
<dbReference type="EMBL" id="JAHSPG010000002">
    <property type="protein sequence ID" value="MBV4356527.1"/>
    <property type="molecule type" value="Genomic_DNA"/>
</dbReference>
<organism evidence="2 3">
    <name type="scientific">Pinibacter aurantiacus</name>
    <dbReference type="NCBI Taxonomy" id="2851599"/>
    <lineage>
        <taxon>Bacteria</taxon>
        <taxon>Pseudomonadati</taxon>
        <taxon>Bacteroidota</taxon>
        <taxon>Chitinophagia</taxon>
        <taxon>Chitinophagales</taxon>
        <taxon>Chitinophagaceae</taxon>
        <taxon>Pinibacter</taxon>
    </lineage>
</organism>
<dbReference type="GO" id="GO:0004038">
    <property type="term" value="F:allantoinase activity"/>
    <property type="evidence" value="ECO:0007669"/>
    <property type="project" value="TreeGrafter"/>
</dbReference>
<dbReference type="InterPro" id="IPR006680">
    <property type="entry name" value="Amidohydro-rel"/>
</dbReference>
<dbReference type="AlphaFoldDB" id="A0A9E2S7V9"/>
<dbReference type="GO" id="GO:0004151">
    <property type="term" value="F:dihydroorotase activity"/>
    <property type="evidence" value="ECO:0007669"/>
    <property type="project" value="UniProtKB-EC"/>
</dbReference>
<feature type="domain" description="Amidohydrolase-related" evidence="1">
    <location>
        <begin position="51"/>
        <end position="427"/>
    </location>
</feature>
<dbReference type="Proteomes" id="UP000812270">
    <property type="component" value="Unassembled WGS sequence"/>
</dbReference>
<dbReference type="EC" id="3.5.2.3" evidence="2"/>
<keyword evidence="2" id="KW-0378">Hydrolase</keyword>
<evidence type="ECO:0000313" key="2">
    <source>
        <dbReference type="EMBL" id="MBV4356527.1"/>
    </source>
</evidence>